<dbReference type="RefSeq" id="WP_379779166.1">
    <property type="nucleotide sequence ID" value="NZ_JBHSMU010000003.1"/>
</dbReference>
<keyword evidence="5" id="KW-1185">Reference proteome</keyword>
<accession>A0ABW0KYB6</accession>
<keyword evidence="2" id="KW-0732">Signal</keyword>
<reference evidence="5" key="1">
    <citation type="journal article" date="2019" name="Int. J. Syst. Evol. Microbiol.">
        <title>The Global Catalogue of Microorganisms (GCM) 10K type strain sequencing project: providing services to taxonomists for standard genome sequencing and annotation.</title>
        <authorList>
            <consortium name="The Broad Institute Genomics Platform"/>
            <consortium name="The Broad Institute Genome Sequencing Center for Infectious Disease"/>
            <person name="Wu L."/>
            <person name="Ma J."/>
        </authorList>
    </citation>
    <scope>NUCLEOTIDE SEQUENCE [LARGE SCALE GENOMIC DNA]</scope>
    <source>
        <strain evidence="5">KACC 12649</strain>
    </source>
</reference>
<dbReference type="InterPro" id="IPR048329">
    <property type="entry name" value="PcRGLX_1st"/>
</dbReference>
<feature type="chain" id="PRO_5046674622" description="PcRGLX/YetA-like N-terminal RIFT barrel domain-containing protein" evidence="2">
    <location>
        <begin position="27"/>
        <end position="782"/>
    </location>
</feature>
<sequence length="782" mass="83621">MHPAPASVRTRLALCLLALASTGVQAQDRKTSSDDPGFVGLPTTGKLDSSRVLGERHGAEAQPQEPPARKAAEARPKPDSRPAGKRRSDTGDEDEDQGNPAPKRRAKEASRDDTPVARPTLAIPAGGITGVVIESTGRGEQSKVPVTFGQVFATGDVARGTALAAKLADGTLLPLQMDVKASHPDGSVRHAVLSLLLPRLAGKDVGLALVKAPRKADDPGPARAGLGADATVSITEGGERYTASSDALFKAQKAQVWLHGPIVTELQVAAPLRNAQGAEHPHLAARFAVRWYGEAKKARVDVAIENNWAFEPDPRNIIYDVELTAGGKPVYAKQGFTHWHHARWRNLAWVGAAPALHLRHDPEYLIATRALPNYDRSVVVSSAALASLAARWKGPAAEPMGVGVAARAMPGTGGRMDIGLLPGWAAMYLLSMDAQAKDITLGTADLAGSWSIHYRDKRTGMPVGLMDYPYMTLLGQRSDTRNPQTGKLEAFPPCDKQACKTPNRADVAHQPGFAYLPYLVTGDHYYLEELQFWAMYNVFTAPPSYRKNIQGLLAPHQVRGQAWGLRTLGQAAYITPDGHPLKRQFTAILASNLDWYNAEYSTNPAANKLGVLTHGRAAVYRGKTSVAPWQDDFFTSSVGHVAELGFKGAEPLLKYKARFPLARMLGPGACWMTAANYTYAVRASPTAPIFETIAQAYTATVGPEIAALPCGSDALAAATERKPGDMGGYSHAPAGFPSNMQPALAYAATAGGEAGRKAWALFMARSIKADYSKGPQFAIVPR</sequence>
<organism evidence="4 5">
    <name type="scientific">Massilia niabensis</name>
    <dbReference type="NCBI Taxonomy" id="544910"/>
    <lineage>
        <taxon>Bacteria</taxon>
        <taxon>Pseudomonadati</taxon>
        <taxon>Pseudomonadota</taxon>
        <taxon>Betaproteobacteria</taxon>
        <taxon>Burkholderiales</taxon>
        <taxon>Oxalobacteraceae</taxon>
        <taxon>Telluria group</taxon>
        <taxon>Massilia</taxon>
    </lineage>
</organism>
<feature type="compositionally biased region" description="Basic and acidic residues" evidence="1">
    <location>
        <begin position="67"/>
        <end position="90"/>
    </location>
</feature>
<comment type="caution">
    <text evidence="4">The sequence shown here is derived from an EMBL/GenBank/DDBJ whole genome shotgun (WGS) entry which is preliminary data.</text>
</comment>
<proteinExistence type="predicted"/>
<evidence type="ECO:0000313" key="4">
    <source>
        <dbReference type="EMBL" id="MFC5458374.1"/>
    </source>
</evidence>
<evidence type="ECO:0000313" key="5">
    <source>
        <dbReference type="Proteomes" id="UP001596050"/>
    </source>
</evidence>
<evidence type="ECO:0000256" key="1">
    <source>
        <dbReference type="SAM" id="MobiDB-lite"/>
    </source>
</evidence>
<dbReference type="Proteomes" id="UP001596050">
    <property type="component" value="Unassembled WGS sequence"/>
</dbReference>
<feature type="region of interest" description="Disordered" evidence="1">
    <location>
        <begin position="23"/>
        <end position="122"/>
    </location>
</feature>
<dbReference type="EMBL" id="JBHSMU010000003">
    <property type="protein sequence ID" value="MFC5458374.1"/>
    <property type="molecule type" value="Genomic_DNA"/>
</dbReference>
<name>A0ABW0KYB6_9BURK</name>
<evidence type="ECO:0000259" key="3">
    <source>
        <dbReference type="Pfam" id="PF19501"/>
    </source>
</evidence>
<protein>
    <recommendedName>
        <fullName evidence="3">PcRGLX/YetA-like N-terminal RIFT barrel domain-containing protein</fullName>
    </recommendedName>
</protein>
<gene>
    <name evidence="4" type="ORF">ACFPN5_00960</name>
</gene>
<feature type="domain" description="PcRGLX/YetA-like N-terminal RIFT barrel" evidence="3">
    <location>
        <begin position="140"/>
        <end position="191"/>
    </location>
</feature>
<dbReference type="Pfam" id="PF19501">
    <property type="entry name" value="PcRGLX_1st"/>
    <property type="match status" value="1"/>
</dbReference>
<feature type="signal peptide" evidence="2">
    <location>
        <begin position="1"/>
        <end position="26"/>
    </location>
</feature>
<evidence type="ECO:0000256" key="2">
    <source>
        <dbReference type="SAM" id="SignalP"/>
    </source>
</evidence>